<name>A0ABS9UAY3_9BACL</name>
<dbReference type="RefSeq" id="WP_241368511.1">
    <property type="nucleotide sequence ID" value="NZ_JAKZFC010000001.1"/>
</dbReference>
<organism evidence="1 2">
    <name type="scientific">Solibacillus palustris</name>
    <dbReference type="NCBI Taxonomy" id="2908203"/>
    <lineage>
        <taxon>Bacteria</taxon>
        <taxon>Bacillati</taxon>
        <taxon>Bacillota</taxon>
        <taxon>Bacilli</taxon>
        <taxon>Bacillales</taxon>
        <taxon>Caryophanaceae</taxon>
        <taxon>Solibacillus</taxon>
    </lineage>
</organism>
<protein>
    <submittedName>
        <fullName evidence="1">Uncharacterized protein</fullName>
    </submittedName>
</protein>
<accession>A0ABS9UAY3</accession>
<proteinExistence type="predicted"/>
<sequence>MFDPTFQMDANNNAFDHTQQQFEAEYGSGLVDNTFQLSPGVAGYNELYFGNDPLSKAHQYQCPQFTKVTWIDPYIKSDGTLVDGHFRSMPDDTTLNNLNRF</sequence>
<reference evidence="1 2" key="1">
    <citation type="submission" date="2022-03" db="EMBL/GenBank/DDBJ databases">
        <authorList>
            <person name="Jo J.-H."/>
            <person name="Im W.-T."/>
        </authorList>
    </citation>
    <scope>NUCLEOTIDE SEQUENCE [LARGE SCALE GENOMIC DNA]</scope>
    <source>
        <strain evidence="1 2">MA9</strain>
    </source>
</reference>
<keyword evidence="2" id="KW-1185">Reference proteome</keyword>
<dbReference type="EMBL" id="JAKZFC010000001">
    <property type="protein sequence ID" value="MCH7321484.1"/>
    <property type="molecule type" value="Genomic_DNA"/>
</dbReference>
<gene>
    <name evidence="1" type="ORF">LZ480_06210</name>
</gene>
<evidence type="ECO:0000313" key="1">
    <source>
        <dbReference type="EMBL" id="MCH7321484.1"/>
    </source>
</evidence>
<comment type="caution">
    <text evidence="1">The sequence shown here is derived from an EMBL/GenBank/DDBJ whole genome shotgun (WGS) entry which is preliminary data.</text>
</comment>
<dbReference type="Proteomes" id="UP001316087">
    <property type="component" value="Unassembled WGS sequence"/>
</dbReference>
<evidence type="ECO:0000313" key="2">
    <source>
        <dbReference type="Proteomes" id="UP001316087"/>
    </source>
</evidence>